<dbReference type="OrthoDB" id="9792861at2"/>
<dbReference type="STRING" id="429009.Adeg_0805"/>
<evidence type="ECO:0008006" key="3">
    <source>
        <dbReference type="Google" id="ProtNLM"/>
    </source>
</evidence>
<organism evidence="1 2">
    <name type="scientific">Ammonifex degensii (strain DSM 10501 / KC4)</name>
    <dbReference type="NCBI Taxonomy" id="429009"/>
    <lineage>
        <taxon>Bacteria</taxon>
        <taxon>Bacillati</taxon>
        <taxon>Bacillota</taxon>
        <taxon>Clostridia</taxon>
        <taxon>Thermoanaerobacterales</taxon>
        <taxon>Thermoanaerobacteraceae</taxon>
        <taxon>Ammonifex</taxon>
    </lineage>
</organism>
<dbReference type="HOGENOM" id="CLU_007515_0_0_9"/>
<dbReference type="RefSeq" id="WP_015738825.1">
    <property type="nucleotide sequence ID" value="NC_013385.1"/>
</dbReference>
<proteinExistence type="predicted"/>
<name>C9RCH0_AMMDK</name>
<dbReference type="Proteomes" id="UP000002620">
    <property type="component" value="Chromosome"/>
</dbReference>
<gene>
    <name evidence="1" type="ordered locus">Adeg_0805</name>
</gene>
<dbReference type="EMBL" id="CP001785">
    <property type="protein sequence ID" value="ACX51947.1"/>
    <property type="molecule type" value="Genomic_DNA"/>
</dbReference>
<protein>
    <recommendedName>
        <fullName evidence="3">CRISPR-associated protein Csx11</fullName>
    </recommendedName>
</protein>
<evidence type="ECO:0000313" key="1">
    <source>
        <dbReference type="EMBL" id="ACX51947.1"/>
    </source>
</evidence>
<accession>C9RCH0</accession>
<dbReference type="KEGG" id="adg:Adeg_0805"/>
<evidence type="ECO:0000313" key="2">
    <source>
        <dbReference type="Proteomes" id="UP000002620"/>
    </source>
</evidence>
<dbReference type="eggNOG" id="COG1353">
    <property type="taxonomic scope" value="Bacteria"/>
</dbReference>
<keyword evidence="2" id="KW-1185">Reference proteome</keyword>
<reference evidence="1 2" key="1">
    <citation type="submission" date="2009-10" db="EMBL/GenBank/DDBJ databases">
        <title>Complete sequence of chromosome of Ammonifex degensii KC4.</title>
        <authorList>
            <consortium name="US DOE Joint Genome Institute"/>
            <person name="Kerfeld C."/>
            <person name="Goodner B."/>
            <person name="Huber H."/>
            <person name="Stetter K."/>
            <person name="Lucas S."/>
            <person name="Copeland A."/>
            <person name="Lapidus A."/>
            <person name="Glavina del Rio T."/>
            <person name="Dalin E."/>
            <person name="Tice H."/>
            <person name="Bruce D."/>
            <person name="Goodwin L."/>
            <person name="Pitluck S."/>
            <person name="Saunders E."/>
            <person name="Brettin T."/>
            <person name="Detter J.C."/>
            <person name="Han C."/>
            <person name="Larimer F."/>
            <person name="Land M."/>
            <person name="Hauser L."/>
            <person name="Kyrpides N."/>
            <person name="Ovchinnikova G."/>
            <person name="Richardson P."/>
        </authorList>
    </citation>
    <scope>NUCLEOTIDE SEQUENCE [LARGE SCALE GENOMIC DNA]</scope>
    <source>
        <strain evidence="2">DSM 10501 / KC4</strain>
    </source>
</reference>
<sequence length="1282" mass="145279">MSTVDDVLRYRRGVLLASAGALLHNLGKVSSRFVGTKVEPKWSKGYRYQHICGFFLEDVDNIGCHGGLSDWQKELYYDLTQRPENKDAISDETRKALACNIGELPVPFHQRLDINGRSRPYRVGDLIEYLGQGEGLYPQDITKIFKSSLLTHLMNRCHHGASGGEKQGIYELQQNLPLYLATPLGYERPAPDLTEYDEIKDKVEEVVRKHLSDPGKFSLHAFMAGLEPLFRRIPADTRRGVNDVTVWDIGHSGMAFLKAGIWSCVKQNGLKRQRLGQELKHDDFDEGTLSNYRPQDYHPRWRLWRVGLNGLDFLTGAVSVADLRVRRRLLREYLDRVRFLVEEAYPVATEVYRDENGSIYVFPDWDESSGEYESFRKRVDSALCEEETRDGAAGSEVRAGEVKGEVRKAAEAHLRLSLPELYGLRPAAQLSGENYHNHPECRKTSNIKYIGDAVREWIQNPPAAKPAFEAYDRDFKHDLCPYCGVRPIGGGEKLLEKLPEEERRRCTKEKARERRICRPCMYARGRITEEWWKKESFSTVWVDEVADANGRVALVVGKFGVEKVLGELVYPPDKVWLLQAKTVSGSVPPPGSEFECGGVRFKVLSHGPSTGDVEMVASNEIGLLREELELVAIDFSSSRVSTRSSLGRQPLSLDLRVSGVSLGPSSDEFVMECRDDKILEECRRITNQSNLRWQDLQGAACEIKAGNRSVSGRIDGPRKIRLDQSASHLLWTDGSGWYFYQKKEKGEYKGEYIETGGKYLGNYNRYRNKGFILFSAPSASFARFRRVWETTAHFWQEVAPLKEQAEDWQRELAASLAVEALGKEGRRRRLEIVLKDIKKPGEIVPFHAYELEVAGVSIGIVPVEVKDRQATCVTIENLGYIAKQLGASGKVCADPCAAAAYVQGKILERRGEEARIKEAQGYGPGKKDRGTAVVDGVRLAGEEYFPVIPVLANPRVFAALLPARAAVELVRRIHKKYAEEMGKVRWRLPLTLGTVFFPRHLPLRVVLDAGWRLLDQTGELPKATARVDKVERTGTAVHDGLKHPTRGSWPARVTVTAELVDPAPDRHDRQVKLEWEVSTVMGDRNTFDIWYPWVKAARLTAPADRPLSFRHGNETWVHVVELEEGDEIEFYPSTWDFVFLENAGERFAVAYKDGRRLGLRRRPYYLEEIDRLLDLWDELRRHLSSTQRHALWQVLLERYACWELGKSGVVRPAPAGDKAWQQFCRDALLGAQWKKGFPLLERLGEAQSEPPTVDSLTGLAASGVLFDLLELHLTILKESEEE</sequence>